<dbReference type="InterPro" id="IPR029046">
    <property type="entry name" value="LolA/LolB/LppX"/>
</dbReference>
<comment type="function">
    <text evidence="10">Participates in the translocation of lipoproteins from the inner membrane to the outer membrane. Only forms a complex with a lipoprotein if the residue after the N-terminal Cys is not an aspartate (The Asp acts as a targeting signal to indicate that the lipoprotein should stay in the inner membrane).</text>
</comment>
<keyword evidence="9 10" id="KW-0143">Chaperone</keyword>
<evidence type="ECO:0000256" key="4">
    <source>
        <dbReference type="ARBA" id="ARBA00014035"/>
    </source>
</evidence>
<dbReference type="GO" id="GO:0042953">
    <property type="term" value="P:lipoprotein transport"/>
    <property type="evidence" value="ECO:0007669"/>
    <property type="project" value="InterPro"/>
</dbReference>
<dbReference type="NCBIfam" id="TIGR00547">
    <property type="entry name" value="lolA"/>
    <property type="match status" value="1"/>
</dbReference>
<keyword evidence="11" id="KW-0449">Lipoprotein</keyword>
<dbReference type="Gene3D" id="2.50.20.10">
    <property type="entry name" value="Lipoprotein localisation LolA/LolB/LppX"/>
    <property type="match status" value="1"/>
</dbReference>
<dbReference type="HAMAP" id="MF_00240">
    <property type="entry name" value="LolA"/>
    <property type="match status" value="1"/>
</dbReference>
<keyword evidence="12" id="KW-1185">Reference proteome</keyword>
<dbReference type="OrthoDB" id="9787361at2"/>
<keyword evidence="7 10" id="KW-0574">Periplasm</keyword>
<dbReference type="InterPro" id="IPR018323">
    <property type="entry name" value="OM_lipoprot_carrier_LolA_Pbac"/>
</dbReference>
<accession>A0A317MZS1</accession>
<gene>
    <name evidence="10" type="primary">lolA</name>
    <name evidence="11" type="ORF">C7443_101230</name>
</gene>
<dbReference type="InterPro" id="IPR004564">
    <property type="entry name" value="OM_lipoprot_carrier_LolA-like"/>
</dbReference>
<comment type="similarity">
    <text evidence="2 10">Belongs to the LolA family.</text>
</comment>
<evidence type="ECO:0000256" key="2">
    <source>
        <dbReference type="ARBA" id="ARBA00007615"/>
    </source>
</evidence>
<dbReference type="CDD" id="cd16325">
    <property type="entry name" value="LolA"/>
    <property type="match status" value="1"/>
</dbReference>
<organism evidence="11 12">
    <name type="scientific">Plasticicumulans acidivorans</name>
    <dbReference type="NCBI Taxonomy" id="886464"/>
    <lineage>
        <taxon>Bacteria</taxon>
        <taxon>Pseudomonadati</taxon>
        <taxon>Pseudomonadota</taxon>
        <taxon>Gammaproteobacteria</taxon>
        <taxon>Candidatus Competibacteraceae</taxon>
        <taxon>Plasticicumulans</taxon>
    </lineage>
</organism>
<dbReference type="GO" id="GO:0044874">
    <property type="term" value="P:lipoprotein localization to outer membrane"/>
    <property type="evidence" value="ECO:0007669"/>
    <property type="project" value="UniProtKB-UniRule"/>
</dbReference>
<protein>
    <recommendedName>
        <fullName evidence="4 10">Outer-membrane lipoprotein carrier protein</fullName>
    </recommendedName>
</protein>
<dbReference type="Pfam" id="PF03548">
    <property type="entry name" value="LolA"/>
    <property type="match status" value="1"/>
</dbReference>
<evidence type="ECO:0000256" key="8">
    <source>
        <dbReference type="ARBA" id="ARBA00022927"/>
    </source>
</evidence>
<dbReference type="Proteomes" id="UP000246569">
    <property type="component" value="Unassembled WGS sequence"/>
</dbReference>
<dbReference type="AlphaFoldDB" id="A0A317MZS1"/>
<dbReference type="PANTHER" id="PTHR35869:SF1">
    <property type="entry name" value="OUTER-MEMBRANE LIPOPROTEIN CARRIER PROTEIN"/>
    <property type="match status" value="1"/>
</dbReference>
<evidence type="ECO:0000313" key="12">
    <source>
        <dbReference type="Proteomes" id="UP000246569"/>
    </source>
</evidence>
<keyword evidence="8 10" id="KW-0653">Protein transport</keyword>
<keyword evidence="5 10" id="KW-0813">Transport</keyword>
<comment type="caution">
    <text evidence="11">The sequence shown here is derived from an EMBL/GenBank/DDBJ whole genome shotgun (WGS) entry which is preliminary data.</text>
</comment>
<evidence type="ECO:0000256" key="5">
    <source>
        <dbReference type="ARBA" id="ARBA00022448"/>
    </source>
</evidence>
<feature type="signal peptide" evidence="10">
    <location>
        <begin position="1"/>
        <end position="26"/>
    </location>
</feature>
<dbReference type="PANTHER" id="PTHR35869">
    <property type="entry name" value="OUTER-MEMBRANE LIPOPROTEIN CARRIER PROTEIN"/>
    <property type="match status" value="1"/>
</dbReference>
<evidence type="ECO:0000256" key="6">
    <source>
        <dbReference type="ARBA" id="ARBA00022729"/>
    </source>
</evidence>
<evidence type="ECO:0000256" key="3">
    <source>
        <dbReference type="ARBA" id="ARBA00011245"/>
    </source>
</evidence>
<comment type="subunit">
    <text evidence="3 10">Monomer.</text>
</comment>
<evidence type="ECO:0000313" key="11">
    <source>
        <dbReference type="EMBL" id="PWV65745.1"/>
    </source>
</evidence>
<dbReference type="EMBL" id="QGTJ01000001">
    <property type="protein sequence ID" value="PWV65745.1"/>
    <property type="molecule type" value="Genomic_DNA"/>
</dbReference>
<name>A0A317MZS1_9GAMM</name>
<keyword evidence="6 10" id="KW-0732">Signal</keyword>
<feature type="chain" id="PRO_5016470137" description="Outer-membrane lipoprotein carrier protein" evidence="10">
    <location>
        <begin position="27"/>
        <end position="210"/>
    </location>
</feature>
<evidence type="ECO:0000256" key="9">
    <source>
        <dbReference type="ARBA" id="ARBA00023186"/>
    </source>
</evidence>
<evidence type="ECO:0000256" key="10">
    <source>
        <dbReference type="HAMAP-Rule" id="MF_00240"/>
    </source>
</evidence>
<comment type="subcellular location">
    <subcellularLocation>
        <location evidence="1 10">Periplasm</location>
    </subcellularLocation>
</comment>
<dbReference type="GO" id="GO:0030288">
    <property type="term" value="C:outer membrane-bounded periplasmic space"/>
    <property type="evidence" value="ECO:0007669"/>
    <property type="project" value="TreeGrafter"/>
</dbReference>
<reference evidence="11 12" key="1">
    <citation type="submission" date="2018-05" db="EMBL/GenBank/DDBJ databases">
        <title>Genomic Encyclopedia of Type Strains, Phase IV (KMG-IV): sequencing the most valuable type-strain genomes for metagenomic binning, comparative biology and taxonomic classification.</title>
        <authorList>
            <person name="Goeker M."/>
        </authorList>
    </citation>
    <scope>NUCLEOTIDE SEQUENCE [LARGE SCALE GENOMIC DNA]</scope>
    <source>
        <strain evidence="11 12">DSM 23606</strain>
    </source>
</reference>
<evidence type="ECO:0000256" key="7">
    <source>
        <dbReference type="ARBA" id="ARBA00022764"/>
    </source>
</evidence>
<sequence length="210" mass="23015" precursor="true">MPFVFQVLRRLFPLALLALLPFSVQAEVSVTQYFRELQSLDAGFRQVVLDANGRVAQRSAGHMAMAKPARFRWDYTEPSPQTIVADGKRLWVYDPGLEQVTVKPLDNALGSTPLALLSGVAPIDQAFSVGKVQRIQGLDWYTLTPKSSDSDFQSLRIGFGDGELAAIELLDKLGGRTRLDFIGLKHNPALDAAEFVFTPPAGVDVIGDRS</sequence>
<proteinExistence type="inferred from homology"/>
<dbReference type="RefSeq" id="WP_110016740.1">
    <property type="nucleotide sequence ID" value="NZ_QGTJ01000001.1"/>
</dbReference>
<evidence type="ECO:0000256" key="1">
    <source>
        <dbReference type="ARBA" id="ARBA00004418"/>
    </source>
</evidence>
<dbReference type="SUPFAM" id="SSF89392">
    <property type="entry name" value="Prokaryotic lipoproteins and lipoprotein localization factors"/>
    <property type="match status" value="1"/>
</dbReference>